<dbReference type="RefSeq" id="WP_051524979.1">
    <property type="nucleotide sequence ID" value="NZ_CAMFOL010000008.1"/>
</dbReference>
<dbReference type="Proteomes" id="UP000536773">
    <property type="component" value="Unassembled WGS sequence"/>
</dbReference>
<sequence>MLIARALHVSESWLMGYDVRMEPDTDSLTSTLSSDETQLLSLYRTLDDTNKKAVLDFVRFKNLDNEQK</sequence>
<name>A0A1M6TP78_MEGEL</name>
<dbReference type="AlphaFoldDB" id="A0A1M6TP78"/>
<dbReference type="EMBL" id="JABBJH010000021">
    <property type="protein sequence ID" value="NMK39842.1"/>
    <property type="molecule type" value="Genomic_DNA"/>
</dbReference>
<protein>
    <submittedName>
        <fullName evidence="2">Uncharacterized protein</fullName>
    </submittedName>
</protein>
<gene>
    <name evidence="1" type="ORF">C6Y28_01125</name>
    <name evidence="2" type="ORF">HG933_10795</name>
</gene>
<evidence type="ECO:0000313" key="1">
    <source>
        <dbReference type="EMBL" id="AVO26340.1"/>
    </source>
</evidence>
<proteinExistence type="predicted"/>
<evidence type="ECO:0000313" key="2">
    <source>
        <dbReference type="EMBL" id="NMK39842.1"/>
    </source>
</evidence>
<reference evidence="2 4" key="2">
    <citation type="submission" date="2020-04" db="EMBL/GenBank/DDBJ databases">
        <authorList>
            <person name="Hitch T.C.A."/>
            <person name="Wylensek D."/>
            <person name="Clavel T."/>
        </authorList>
    </citation>
    <scope>NUCLEOTIDE SEQUENCE [LARGE SCALE GENOMIC DNA]</scope>
    <source>
        <strain evidence="2 4">WCA-386-APC-2A</strain>
    </source>
</reference>
<evidence type="ECO:0000313" key="3">
    <source>
        <dbReference type="Proteomes" id="UP000238358"/>
    </source>
</evidence>
<dbReference type="EMBL" id="CP027569">
    <property type="protein sequence ID" value="AVO26340.1"/>
    <property type="molecule type" value="Genomic_DNA"/>
</dbReference>
<reference evidence="1 3" key="1">
    <citation type="journal article" date="2018" name="Genome Announc.">
        <title>Complete genomes of two Megasphaera elsdenii strains, NCIMB 702410 and ATCC 25940.</title>
        <authorList>
            <person name="Hatmaker E.A."/>
            <person name="O'Dell K."/>
            <person name="Riley L.A."/>
            <person name="Klingeman D.M."/>
            <person name="Guss A.M."/>
        </authorList>
    </citation>
    <scope>NUCLEOTIDE SEQUENCE [LARGE SCALE GENOMIC DNA]</scope>
    <source>
        <strain evidence="1 3">NCIMB702410</strain>
    </source>
</reference>
<accession>A0A1M6TP78</accession>
<organism evidence="2 4">
    <name type="scientific">Megasphaera elsdenii</name>
    <dbReference type="NCBI Taxonomy" id="907"/>
    <lineage>
        <taxon>Bacteria</taxon>
        <taxon>Bacillati</taxon>
        <taxon>Bacillota</taxon>
        <taxon>Negativicutes</taxon>
        <taxon>Veillonellales</taxon>
        <taxon>Veillonellaceae</taxon>
        <taxon>Megasphaera</taxon>
    </lineage>
</organism>
<dbReference type="Proteomes" id="UP000238358">
    <property type="component" value="Chromosome"/>
</dbReference>
<evidence type="ECO:0000313" key="4">
    <source>
        <dbReference type="Proteomes" id="UP000536773"/>
    </source>
</evidence>